<feature type="domain" description="Tyrosine specific protein phosphatases" evidence="1">
    <location>
        <begin position="110"/>
        <end position="196"/>
    </location>
</feature>
<reference evidence="2 3" key="1">
    <citation type="submission" date="2019-02" db="EMBL/GenBank/DDBJ databases">
        <title>Sequencing the genomes of 1000 actinobacteria strains.</title>
        <authorList>
            <person name="Klenk H.-P."/>
        </authorList>
    </citation>
    <scope>NUCLEOTIDE SEQUENCE [LARGE SCALE GENOMIC DNA]</scope>
    <source>
        <strain evidence="2 3">DSM 17364</strain>
    </source>
</reference>
<dbReference type="EMBL" id="SHLA01000001">
    <property type="protein sequence ID" value="RZU62321.1"/>
    <property type="molecule type" value="Genomic_DNA"/>
</dbReference>
<dbReference type="Gene3D" id="3.90.190.10">
    <property type="entry name" value="Protein tyrosine phosphatase superfamily"/>
    <property type="match status" value="1"/>
</dbReference>
<dbReference type="AlphaFoldDB" id="A0A4Q8AES0"/>
<dbReference type="InterPro" id="IPR029021">
    <property type="entry name" value="Prot-tyrosine_phosphatase-like"/>
</dbReference>
<name>A0A4Q8AES0_9MICC</name>
<proteinExistence type="predicted"/>
<protein>
    <submittedName>
        <fullName evidence="2">Tyrosine phosphatase family protein</fullName>
    </submittedName>
</protein>
<sequence>MTSPIAHSSLPWDGAVNAHHVAGRLFRMGRREWLTAAGWQDMYDDGVRAVVDLRNPDERVRRPTDPEVPAELLPDMRILSAPTEDQGNAEFMARVGRYLSDPAYYAVNAEMFPDKIAAAFRALAQAGGRGGGVVVHCSAGRDRTGLIVSLALKLAGREELVADQYASGLRGINAWHAVSPIKHPYESHVPEEQLRQLLGEKLERLHTFLAATDVEGLLRAPGGDRAAGLSDAEILAVANLLDA</sequence>
<dbReference type="InterPro" id="IPR016130">
    <property type="entry name" value="Tyr_Pase_AS"/>
</dbReference>
<evidence type="ECO:0000313" key="2">
    <source>
        <dbReference type="EMBL" id="RZU62321.1"/>
    </source>
</evidence>
<gene>
    <name evidence="2" type="ORF">EV380_1914</name>
</gene>
<dbReference type="SUPFAM" id="SSF52799">
    <property type="entry name" value="(Phosphotyrosine protein) phosphatases II"/>
    <property type="match status" value="1"/>
</dbReference>
<accession>A0A4Q8AES0</accession>
<comment type="caution">
    <text evidence="2">The sequence shown here is derived from an EMBL/GenBank/DDBJ whole genome shotgun (WGS) entry which is preliminary data.</text>
</comment>
<dbReference type="PROSITE" id="PS00383">
    <property type="entry name" value="TYR_PHOSPHATASE_1"/>
    <property type="match status" value="1"/>
</dbReference>
<dbReference type="PROSITE" id="PS50056">
    <property type="entry name" value="TYR_PHOSPHATASE_2"/>
    <property type="match status" value="1"/>
</dbReference>
<evidence type="ECO:0000259" key="1">
    <source>
        <dbReference type="PROSITE" id="PS50056"/>
    </source>
</evidence>
<dbReference type="InterPro" id="IPR000387">
    <property type="entry name" value="Tyr_Pase_dom"/>
</dbReference>
<dbReference type="InterPro" id="IPR026893">
    <property type="entry name" value="Tyr/Ser_Pase_IphP-type"/>
</dbReference>
<keyword evidence="3" id="KW-1185">Reference proteome</keyword>
<evidence type="ECO:0000313" key="3">
    <source>
        <dbReference type="Proteomes" id="UP000292685"/>
    </source>
</evidence>
<dbReference type="OrthoDB" id="1188001at2"/>
<dbReference type="Proteomes" id="UP000292685">
    <property type="component" value="Unassembled WGS sequence"/>
</dbReference>
<organism evidence="2 3">
    <name type="scientific">Zhihengliuella halotolerans</name>
    <dbReference type="NCBI Taxonomy" id="370736"/>
    <lineage>
        <taxon>Bacteria</taxon>
        <taxon>Bacillati</taxon>
        <taxon>Actinomycetota</taxon>
        <taxon>Actinomycetes</taxon>
        <taxon>Micrococcales</taxon>
        <taxon>Micrococcaceae</taxon>
        <taxon>Zhihengliuella</taxon>
    </lineage>
</organism>
<dbReference type="Pfam" id="PF13350">
    <property type="entry name" value="Y_phosphatase3"/>
    <property type="match status" value="1"/>
</dbReference>
<dbReference type="GO" id="GO:0004721">
    <property type="term" value="F:phosphoprotein phosphatase activity"/>
    <property type="evidence" value="ECO:0007669"/>
    <property type="project" value="InterPro"/>
</dbReference>
<dbReference type="RefSeq" id="WP_130450955.1">
    <property type="nucleotide sequence ID" value="NZ_SHLA01000001.1"/>
</dbReference>